<dbReference type="EMBL" id="GDID01000087">
    <property type="protein sequence ID" value="JAP96519.1"/>
    <property type="molecule type" value="Transcribed_RNA"/>
</dbReference>
<dbReference type="InterPro" id="IPR017900">
    <property type="entry name" value="4Fe4S_Fe_S_CS"/>
</dbReference>
<dbReference type="InterPro" id="IPR017896">
    <property type="entry name" value="4Fe4S_Fe-S-bd"/>
</dbReference>
<dbReference type="PROSITE" id="PS00198">
    <property type="entry name" value="4FE4S_FER_1"/>
    <property type="match status" value="1"/>
</dbReference>
<keyword evidence="3" id="KW-0411">Iron-sulfur</keyword>
<evidence type="ECO:0000256" key="2">
    <source>
        <dbReference type="ARBA" id="ARBA00023004"/>
    </source>
</evidence>
<accession>A0A146KN91</accession>
<dbReference type="InterPro" id="IPR001080">
    <property type="entry name" value="3Fe4S_ferredoxin"/>
</dbReference>
<dbReference type="GO" id="GO:0005506">
    <property type="term" value="F:iron ion binding"/>
    <property type="evidence" value="ECO:0007669"/>
    <property type="project" value="InterPro"/>
</dbReference>
<dbReference type="SUPFAM" id="SSF54862">
    <property type="entry name" value="4Fe-4S ferredoxins"/>
    <property type="match status" value="1"/>
</dbReference>
<evidence type="ECO:0000256" key="1">
    <source>
        <dbReference type="ARBA" id="ARBA00022723"/>
    </source>
</evidence>
<evidence type="ECO:0000256" key="3">
    <source>
        <dbReference type="ARBA" id="ARBA00023014"/>
    </source>
</evidence>
<organism evidence="5">
    <name type="scientific">Trepomonas sp. PC1</name>
    <dbReference type="NCBI Taxonomy" id="1076344"/>
    <lineage>
        <taxon>Eukaryota</taxon>
        <taxon>Metamonada</taxon>
        <taxon>Diplomonadida</taxon>
        <taxon>Hexamitidae</taxon>
        <taxon>Hexamitinae</taxon>
        <taxon>Trepomonas</taxon>
    </lineage>
</organism>
<dbReference type="Gene3D" id="3.30.70.20">
    <property type="match status" value="1"/>
</dbReference>
<gene>
    <name evidence="5" type="ORF">TPC1_10119</name>
</gene>
<evidence type="ECO:0000313" key="5">
    <source>
        <dbReference type="EMBL" id="JAP96519.1"/>
    </source>
</evidence>
<dbReference type="GO" id="GO:0009055">
    <property type="term" value="F:electron transfer activity"/>
    <property type="evidence" value="ECO:0007669"/>
    <property type="project" value="InterPro"/>
</dbReference>
<evidence type="ECO:0000259" key="4">
    <source>
        <dbReference type="PROSITE" id="PS51379"/>
    </source>
</evidence>
<dbReference type="AlphaFoldDB" id="A0A146KN91"/>
<sequence length="56" mass="5782">MPVLVDVDKCVGCGACEGVCPNHALQIIDGKSKLVGNCDEHEECIGACPVQALSIV</sequence>
<protein>
    <submittedName>
        <fullName evidence="5">4Fe-4S ferredoxin</fullName>
    </submittedName>
</protein>
<dbReference type="GO" id="GO:0051536">
    <property type="term" value="F:iron-sulfur cluster binding"/>
    <property type="evidence" value="ECO:0007669"/>
    <property type="project" value="UniProtKB-KW"/>
</dbReference>
<reference evidence="5" key="1">
    <citation type="submission" date="2015-07" db="EMBL/GenBank/DDBJ databases">
        <title>Adaptation to a free-living lifestyle via gene acquisitions in the diplomonad Trepomonas sp. PC1.</title>
        <authorList>
            <person name="Xu F."/>
            <person name="Jerlstrom-Hultqvist J."/>
            <person name="Kolisko M."/>
            <person name="Simpson A.G.B."/>
            <person name="Roger A.J."/>
            <person name="Svard S.G."/>
            <person name="Andersson J.O."/>
        </authorList>
    </citation>
    <scope>NUCLEOTIDE SEQUENCE</scope>
    <source>
        <strain evidence="5">PC1</strain>
    </source>
</reference>
<proteinExistence type="predicted"/>
<keyword evidence="1" id="KW-0479">Metal-binding</keyword>
<dbReference type="Pfam" id="PF00037">
    <property type="entry name" value="Fer4"/>
    <property type="match status" value="1"/>
</dbReference>
<feature type="domain" description="4Fe-4S ferredoxin-type" evidence="4">
    <location>
        <begin position="1"/>
        <end position="30"/>
    </location>
</feature>
<dbReference type="PRINTS" id="PR00352">
    <property type="entry name" value="3FE4SFRDOXIN"/>
</dbReference>
<dbReference type="PROSITE" id="PS51379">
    <property type="entry name" value="4FE4S_FER_2"/>
    <property type="match status" value="1"/>
</dbReference>
<name>A0A146KN91_9EUKA</name>
<keyword evidence="2" id="KW-0408">Iron</keyword>